<dbReference type="InterPro" id="IPR056576">
    <property type="entry name" value="MGAT4_A/B/C_C"/>
</dbReference>
<evidence type="ECO:0008006" key="10">
    <source>
        <dbReference type="Google" id="ProtNLM"/>
    </source>
</evidence>
<evidence type="ECO:0000256" key="1">
    <source>
        <dbReference type="ARBA" id="ARBA00004922"/>
    </source>
</evidence>
<evidence type="ECO:0000313" key="8">
    <source>
        <dbReference type="EMBL" id="RZF33720.1"/>
    </source>
</evidence>
<dbReference type="PANTHER" id="PTHR12062">
    <property type="entry name" value="N-ACETYLGLUCOSAMINYLTRANSFERASE VI"/>
    <property type="match status" value="1"/>
</dbReference>
<accession>A0A482WK65</accession>
<proteinExistence type="predicted"/>
<dbReference type="Proteomes" id="UP000291343">
    <property type="component" value="Unassembled WGS sequence"/>
</dbReference>
<name>A0A482WK65_LAOST</name>
<evidence type="ECO:0000256" key="2">
    <source>
        <dbReference type="ARBA" id="ARBA00022676"/>
    </source>
</evidence>
<dbReference type="FunCoup" id="A0A482WK65">
    <property type="interactions" value="1050"/>
</dbReference>
<feature type="coiled-coil region" evidence="4">
    <location>
        <begin position="61"/>
        <end position="102"/>
    </location>
</feature>
<dbReference type="AlphaFoldDB" id="A0A482WK65"/>
<keyword evidence="2" id="KW-0328">Glycosyltransferase</keyword>
<dbReference type="PANTHER" id="PTHR12062:SF9">
    <property type="entry name" value="ALPHA-1,3-MANNOSYL-GLYCOPROTEIN 4-BETA-N-ACETYLGLUCOSAMINYLTRANSFERASE A, ISOFORM A"/>
    <property type="match status" value="1"/>
</dbReference>
<keyword evidence="5" id="KW-1133">Transmembrane helix</keyword>
<dbReference type="GO" id="GO:0006487">
    <property type="term" value="P:protein N-linked glycosylation"/>
    <property type="evidence" value="ECO:0007669"/>
    <property type="project" value="TreeGrafter"/>
</dbReference>
<sequence length="570" mass="64766">MYCLRRVIASWPRHCGLGKVMSFFRTVFSLTTSRERLYGFLFVFLTCGLIIFSSRLDMRQETDLMEQLAELQAELTQLDTKYRKREQELQTLSQHLDELLANPSTADANKIHADLMAFRHNAVKSTAVKVEASKGSGMIRWPTVYDFLPHLLQQTPASISPPYILSKGRKGVSVALGVPTVKREDQIYVIATLQSLLDAMSQEEKDDTIIIVFIAETVENYILQIANTIRKEFKADLDSGLIEVIAPPVSYYPDLSRLNTTLGDPVDRFQWRTKQNLDFAYLMMYAQSKSVYYVQLEDDILAKSNFVSAMKSLAQQRAAQQQSWFLLDFCTLGFIGKFFRTADLPKLTQFLLMFHNSKPVDWLLEDLIRTMVCGRYTAKVSCEKSIHEVWVSSKPSLFQHVGTQSSLKGKVQNLKDPQFGKINLHIAHKNPEATVASDVKTHKRYTLARAYAGETYFWGLVPEAGDHLNFKFKVPLRIKRYLFRSGNPEHPSDKFHDTTVEVLPVNPPQKKEKMTKDGFIIVGEFNSKGVAEGSLGKEYGLIKELRLTVNSDGGNWSILSEILIEPESSS</sequence>
<dbReference type="STRING" id="195883.A0A482WK65"/>
<keyword evidence="5" id="KW-0472">Membrane</keyword>
<keyword evidence="4" id="KW-0175">Coiled coil</keyword>
<organism evidence="8 9">
    <name type="scientific">Laodelphax striatellus</name>
    <name type="common">Small brown planthopper</name>
    <name type="synonym">Delphax striatella</name>
    <dbReference type="NCBI Taxonomy" id="195883"/>
    <lineage>
        <taxon>Eukaryota</taxon>
        <taxon>Metazoa</taxon>
        <taxon>Ecdysozoa</taxon>
        <taxon>Arthropoda</taxon>
        <taxon>Hexapoda</taxon>
        <taxon>Insecta</taxon>
        <taxon>Pterygota</taxon>
        <taxon>Neoptera</taxon>
        <taxon>Paraneoptera</taxon>
        <taxon>Hemiptera</taxon>
        <taxon>Auchenorrhyncha</taxon>
        <taxon>Fulgoroidea</taxon>
        <taxon>Delphacidae</taxon>
        <taxon>Criomorphinae</taxon>
        <taxon>Laodelphax</taxon>
    </lineage>
</organism>
<reference evidence="8 9" key="1">
    <citation type="journal article" date="2017" name="Gigascience">
        <title>Genome sequence of the small brown planthopper, Laodelphax striatellus.</title>
        <authorList>
            <person name="Zhu J."/>
            <person name="Jiang F."/>
            <person name="Wang X."/>
            <person name="Yang P."/>
            <person name="Bao Y."/>
            <person name="Zhao W."/>
            <person name="Wang W."/>
            <person name="Lu H."/>
            <person name="Wang Q."/>
            <person name="Cui N."/>
            <person name="Li J."/>
            <person name="Chen X."/>
            <person name="Luo L."/>
            <person name="Yu J."/>
            <person name="Kang L."/>
            <person name="Cui F."/>
        </authorList>
    </citation>
    <scope>NUCLEOTIDE SEQUENCE [LARGE SCALE GENOMIC DNA]</scope>
    <source>
        <strain evidence="8">Lst14</strain>
    </source>
</reference>
<evidence type="ECO:0000259" key="7">
    <source>
        <dbReference type="Pfam" id="PF23524"/>
    </source>
</evidence>
<dbReference type="GO" id="GO:0005795">
    <property type="term" value="C:Golgi stack"/>
    <property type="evidence" value="ECO:0007669"/>
    <property type="project" value="TreeGrafter"/>
</dbReference>
<evidence type="ECO:0000259" key="6">
    <source>
        <dbReference type="Pfam" id="PF04666"/>
    </source>
</evidence>
<feature type="domain" description="MGAT4 A/B/C C-terminal" evidence="7">
    <location>
        <begin position="433"/>
        <end position="561"/>
    </location>
</feature>
<dbReference type="InParanoid" id="A0A482WK65"/>
<evidence type="ECO:0000256" key="4">
    <source>
        <dbReference type="SAM" id="Coils"/>
    </source>
</evidence>
<dbReference type="EMBL" id="QKKF02033568">
    <property type="protein sequence ID" value="RZF33720.1"/>
    <property type="molecule type" value="Genomic_DNA"/>
</dbReference>
<protein>
    <recommendedName>
        <fullName evidence="10">Alpha-1,3-mannosyl-glycoprotein 4-beta-N-acetylglucosaminyltransferase B</fullName>
    </recommendedName>
</protein>
<dbReference type="SMR" id="A0A482WK65"/>
<gene>
    <name evidence="8" type="ORF">LSTR_LSTR007748</name>
</gene>
<dbReference type="InterPro" id="IPR057279">
    <property type="entry name" value="MGAT4"/>
</dbReference>
<dbReference type="GO" id="GO:0005793">
    <property type="term" value="C:endoplasmic reticulum-Golgi intermediate compartment"/>
    <property type="evidence" value="ECO:0007669"/>
    <property type="project" value="TreeGrafter"/>
</dbReference>
<dbReference type="InterPro" id="IPR006759">
    <property type="entry name" value="Glyco_transf_54"/>
</dbReference>
<evidence type="ECO:0000313" key="9">
    <source>
        <dbReference type="Proteomes" id="UP000291343"/>
    </source>
</evidence>
<dbReference type="Pfam" id="PF04666">
    <property type="entry name" value="MGAT4_cons"/>
    <property type="match status" value="1"/>
</dbReference>
<dbReference type="OrthoDB" id="2016523at2759"/>
<dbReference type="GO" id="GO:0005783">
    <property type="term" value="C:endoplasmic reticulum"/>
    <property type="evidence" value="ECO:0007669"/>
    <property type="project" value="TreeGrafter"/>
</dbReference>
<dbReference type="Pfam" id="PF23524">
    <property type="entry name" value="MGAT4A_C"/>
    <property type="match status" value="1"/>
</dbReference>
<keyword evidence="3" id="KW-0808">Transferase</keyword>
<feature type="transmembrane region" description="Helical" evidence="5">
    <location>
        <begin position="37"/>
        <end position="56"/>
    </location>
</feature>
<keyword evidence="5" id="KW-0812">Transmembrane</keyword>
<keyword evidence="9" id="KW-1185">Reference proteome</keyword>
<evidence type="ECO:0000256" key="3">
    <source>
        <dbReference type="ARBA" id="ARBA00022679"/>
    </source>
</evidence>
<comment type="pathway">
    <text evidence="1">Protein modification; protein glycosylation.</text>
</comment>
<comment type="caution">
    <text evidence="8">The sequence shown here is derived from an EMBL/GenBank/DDBJ whole genome shotgun (WGS) entry which is preliminary data.</text>
</comment>
<feature type="domain" description="MGAT4 conserved region" evidence="6">
    <location>
        <begin position="143"/>
        <end position="419"/>
    </location>
</feature>
<dbReference type="GO" id="GO:0008375">
    <property type="term" value="F:acetylglucosaminyltransferase activity"/>
    <property type="evidence" value="ECO:0007669"/>
    <property type="project" value="TreeGrafter"/>
</dbReference>
<evidence type="ECO:0000256" key="5">
    <source>
        <dbReference type="SAM" id="Phobius"/>
    </source>
</evidence>